<evidence type="ECO:0000313" key="2">
    <source>
        <dbReference type="EMBL" id="SCX76523.1"/>
    </source>
</evidence>
<reference evidence="3" key="1">
    <citation type="submission" date="2016-10" db="EMBL/GenBank/DDBJ databases">
        <authorList>
            <person name="Varghese N."/>
            <person name="Submissions S."/>
        </authorList>
    </citation>
    <scope>NUCLEOTIDE SEQUENCE [LARGE SCALE GENOMIC DNA]</scope>
    <source>
        <strain evidence="3">XBD2006</strain>
    </source>
</reference>
<protein>
    <recommendedName>
        <fullName evidence="4">Lipoprotein</fullName>
    </recommendedName>
</protein>
<dbReference type="EMBL" id="FMUR01000003">
    <property type="protein sequence ID" value="SCX76523.1"/>
    <property type="molecule type" value="Genomic_DNA"/>
</dbReference>
<dbReference type="AlphaFoldDB" id="A0A1G5AF61"/>
<accession>A0A1G5AF61</accession>
<keyword evidence="1" id="KW-0732">Signal</keyword>
<name>A0A1G5AF61_9FIRM</name>
<feature type="signal peptide" evidence="1">
    <location>
        <begin position="1"/>
        <end position="18"/>
    </location>
</feature>
<evidence type="ECO:0008006" key="4">
    <source>
        <dbReference type="Google" id="ProtNLM"/>
    </source>
</evidence>
<evidence type="ECO:0000313" key="3">
    <source>
        <dbReference type="Proteomes" id="UP000183047"/>
    </source>
</evidence>
<dbReference type="OrthoDB" id="1957331at2"/>
<dbReference type="PROSITE" id="PS51257">
    <property type="entry name" value="PROKAR_LIPOPROTEIN"/>
    <property type="match status" value="1"/>
</dbReference>
<organism evidence="2 3">
    <name type="scientific">Butyrivibrio hungatei</name>
    <dbReference type="NCBI Taxonomy" id="185008"/>
    <lineage>
        <taxon>Bacteria</taxon>
        <taxon>Bacillati</taxon>
        <taxon>Bacillota</taxon>
        <taxon>Clostridia</taxon>
        <taxon>Lachnospirales</taxon>
        <taxon>Lachnospiraceae</taxon>
        <taxon>Butyrivibrio</taxon>
    </lineage>
</organism>
<keyword evidence="3" id="KW-1185">Reference proteome</keyword>
<dbReference type="RefSeq" id="WP_074461041.1">
    <property type="nucleotide sequence ID" value="NZ_FMUR01000003.1"/>
</dbReference>
<proteinExistence type="predicted"/>
<gene>
    <name evidence="2" type="ORF">SAMN02910451_00198</name>
</gene>
<sequence>MKKKTGFLLITFTAFALMGCGAVSDNASKDASSVQQSQTEEKNLVDAAFEYKENTFSLFDDPNTVIDKLTACDTGESSTYIHLGKEYYDGYQSPTMDYEIMNNSTFMYAISDESVLTSNGISIGSTQDEVIAAYDNAGERIGNWILCNFKDYYIIFYFDDDDKVYKIEYVINDTK</sequence>
<dbReference type="Proteomes" id="UP000183047">
    <property type="component" value="Unassembled WGS sequence"/>
</dbReference>
<evidence type="ECO:0000256" key="1">
    <source>
        <dbReference type="SAM" id="SignalP"/>
    </source>
</evidence>
<feature type="chain" id="PRO_5038595914" description="Lipoprotein" evidence="1">
    <location>
        <begin position="19"/>
        <end position="175"/>
    </location>
</feature>